<dbReference type="InterPro" id="IPR043502">
    <property type="entry name" value="DNA/RNA_pol_sf"/>
</dbReference>
<keyword evidence="2" id="KW-1185">Reference proteome</keyword>
<sequence length="152" mass="17159">MQSILLKLKAPAFAKTRKLSIEKMKAAKKEFEFILQKGLCRPSKSAWASPLYLVLLQQEVKNILFCYLHDILIASSDEVAYGFCINPSKCVFGVSKISFLGYEITSNGLKPVPKKVEAIKNFPEPKSASSLRGILRMVNFYHRFIPNCAKIQ</sequence>
<dbReference type="Gene3D" id="3.30.70.270">
    <property type="match status" value="2"/>
</dbReference>
<dbReference type="PANTHER" id="PTHR33064">
    <property type="entry name" value="POL PROTEIN"/>
    <property type="match status" value="1"/>
</dbReference>
<dbReference type="Proteomes" id="UP000887013">
    <property type="component" value="Unassembled WGS sequence"/>
</dbReference>
<dbReference type="OrthoDB" id="775972at2759"/>
<reference evidence="1" key="1">
    <citation type="submission" date="2020-08" db="EMBL/GenBank/DDBJ databases">
        <title>Multicomponent nature underlies the extraordinary mechanical properties of spider dragline silk.</title>
        <authorList>
            <person name="Kono N."/>
            <person name="Nakamura H."/>
            <person name="Mori M."/>
            <person name="Yoshida Y."/>
            <person name="Ohtoshi R."/>
            <person name="Malay A.D."/>
            <person name="Moran D.A.P."/>
            <person name="Tomita M."/>
            <person name="Numata K."/>
            <person name="Arakawa K."/>
        </authorList>
    </citation>
    <scope>NUCLEOTIDE SEQUENCE</scope>
</reference>
<dbReference type="PANTHER" id="PTHR33064:SF37">
    <property type="entry name" value="RIBONUCLEASE H"/>
    <property type="match status" value="1"/>
</dbReference>
<comment type="caution">
    <text evidence="1">The sequence shown here is derived from an EMBL/GenBank/DDBJ whole genome shotgun (WGS) entry which is preliminary data.</text>
</comment>
<name>A0A8X6PEJ7_NEPPI</name>
<dbReference type="Gene3D" id="3.10.10.10">
    <property type="entry name" value="HIV Type 1 Reverse Transcriptase, subunit A, domain 1"/>
    <property type="match status" value="1"/>
</dbReference>
<proteinExistence type="predicted"/>
<protein>
    <submittedName>
        <fullName evidence="1">Transposon Ty3-G Gag-Pol polyprotein</fullName>
    </submittedName>
</protein>
<evidence type="ECO:0000313" key="2">
    <source>
        <dbReference type="Proteomes" id="UP000887013"/>
    </source>
</evidence>
<dbReference type="InterPro" id="IPR043128">
    <property type="entry name" value="Rev_trsase/Diguanyl_cyclase"/>
</dbReference>
<dbReference type="AlphaFoldDB" id="A0A8X6PEJ7"/>
<evidence type="ECO:0000313" key="1">
    <source>
        <dbReference type="EMBL" id="GFT66810.1"/>
    </source>
</evidence>
<dbReference type="SUPFAM" id="SSF56672">
    <property type="entry name" value="DNA/RNA polymerases"/>
    <property type="match status" value="1"/>
</dbReference>
<dbReference type="InterPro" id="IPR051320">
    <property type="entry name" value="Viral_Replic_Matur_Polypro"/>
</dbReference>
<accession>A0A8X6PEJ7</accession>
<organism evidence="1 2">
    <name type="scientific">Nephila pilipes</name>
    <name type="common">Giant wood spider</name>
    <name type="synonym">Nephila maculata</name>
    <dbReference type="NCBI Taxonomy" id="299642"/>
    <lineage>
        <taxon>Eukaryota</taxon>
        <taxon>Metazoa</taxon>
        <taxon>Ecdysozoa</taxon>
        <taxon>Arthropoda</taxon>
        <taxon>Chelicerata</taxon>
        <taxon>Arachnida</taxon>
        <taxon>Araneae</taxon>
        <taxon>Araneomorphae</taxon>
        <taxon>Entelegynae</taxon>
        <taxon>Araneoidea</taxon>
        <taxon>Nephilidae</taxon>
        <taxon>Nephila</taxon>
    </lineage>
</organism>
<gene>
    <name evidence="1" type="primary">TY3B-G_373</name>
    <name evidence="1" type="ORF">NPIL_205861</name>
</gene>
<dbReference type="EMBL" id="BMAW01069000">
    <property type="protein sequence ID" value="GFT66810.1"/>
    <property type="molecule type" value="Genomic_DNA"/>
</dbReference>
<dbReference type="GO" id="GO:0071897">
    <property type="term" value="P:DNA biosynthetic process"/>
    <property type="evidence" value="ECO:0007669"/>
    <property type="project" value="UniProtKB-ARBA"/>
</dbReference>